<feature type="compositionally biased region" description="Acidic residues" evidence="1">
    <location>
        <begin position="405"/>
        <end position="415"/>
    </location>
</feature>
<protein>
    <submittedName>
        <fullName evidence="2">Uncharacterized protein</fullName>
    </submittedName>
</protein>
<feature type="region of interest" description="Disordered" evidence="1">
    <location>
        <begin position="158"/>
        <end position="214"/>
    </location>
</feature>
<dbReference type="OrthoDB" id="3365472at2759"/>
<feature type="region of interest" description="Disordered" evidence="1">
    <location>
        <begin position="24"/>
        <end position="73"/>
    </location>
</feature>
<gene>
    <name evidence="2" type="ORF">MVEN_00378400</name>
</gene>
<comment type="caution">
    <text evidence="2">The sequence shown here is derived from an EMBL/GenBank/DDBJ whole genome shotgun (WGS) entry which is preliminary data.</text>
</comment>
<accession>A0A8H6YTT6</accession>
<feature type="compositionally biased region" description="Polar residues" evidence="1">
    <location>
        <begin position="354"/>
        <end position="364"/>
    </location>
</feature>
<evidence type="ECO:0000313" key="2">
    <source>
        <dbReference type="EMBL" id="KAF7365072.1"/>
    </source>
</evidence>
<reference evidence="2" key="1">
    <citation type="submission" date="2020-05" db="EMBL/GenBank/DDBJ databases">
        <title>Mycena genomes resolve the evolution of fungal bioluminescence.</title>
        <authorList>
            <person name="Tsai I.J."/>
        </authorList>
    </citation>
    <scope>NUCLEOTIDE SEQUENCE</scope>
    <source>
        <strain evidence="2">CCC161011</strain>
    </source>
</reference>
<evidence type="ECO:0000313" key="3">
    <source>
        <dbReference type="Proteomes" id="UP000620124"/>
    </source>
</evidence>
<dbReference type="AlphaFoldDB" id="A0A8H6YTT6"/>
<evidence type="ECO:0000256" key="1">
    <source>
        <dbReference type="SAM" id="MobiDB-lite"/>
    </source>
</evidence>
<dbReference type="Proteomes" id="UP000620124">
    <property type="component" value="Unassembled WGS sequence"/>
</dbReference>
<sequence length="492" mass="54566">MDDNAWCAHCDRAILPKRTLVNIYPDAPPVPSPQHDSPRSKKQGTIRQRSGLVHGTGRVRPNGTIKAAPVKTRVEIDQSPAPLYCSDECRQRDTEFFHGRPAYSDSASSDTSDDQDDSGLRTARHSRHLSYDLDASHSRERSTPNTRSLAVLQREYNMAPLPPPTCETYDEHAPRPRQARPPYTPPRVHQRCHDGPQAHRRSPPPNPSSPPGVARQHLLLRTAPKDPRGRAGSEQKGVRDLCGEPAPLCAVGCLGLFFLRRCLVFLGRLLLRADLAYERDHCLLFVFELRAALVLRRQLCASHLFAPLPRLLPLLPATPLLALPPRARQMKSHLAASKLLVPDVLLRPSPPKPTLSSDSLSALPTSERAARAARRHSSGSFGAQRRVRSPLSLTSNSHSGSSESADADERDETAVEAEDAEEAAYVKKCSGDHTPRRPYVETRSWSYDNVRTYPVMALPAVKETRIVDGVETEVEVPRVMKRLFTFAPIPVV</sequence>
<feature type="region of interest" description="Disordered" evidence="1">
    <location>
        <begin position="351"/>
        <end position="415"/>
    </location>
</feature>
<name>A0A8H6YTT6_9AGAR</name>
<feature type="compositionally biased region" description="Low complexity" evidence="1">
    <location>
        <begin position="389"/>
        <end position="404"/>
    </location>
</feature>
<feature type="compositionally biased region" description="Basic and acidic residues" evidence="1">
    <location>
        <begin position="129"/>
        <end position="142"/>
    </location>
</feature>
<proteinExistence type="predicted"/>
<dbReference type="EMBL" id="JACAZI010000003">
    <property type="protein sequence ID" value="KAF7365072.1"/>
    <property type="molecule type" value="Genomic_DNA"/>
</dbReference>
<organism evidence="2 3">
    <name type="scientific">Mycena venus</name>
    <dbReference type="NCBI Taxonomy" id="2733690"/>
    <lineage>
        <taxon>Eukaryota</taxon>
        <taxon>Fungi</taxon>
        <taxon>Dikarya</taxon>
        <taxon>Basidiomycota</taxon>
        <taxon>Agaricomycotina</taxon>
        <taxon>Agaricomycetes</taxon>
        <taxon>Agaricomycetidae</taxon>
        <taxon>Agaricales</taxon>
        <taxon>Marasmiineae</taxon>
        <taxon>Mycenaceae</taxon>
        <taxon>Mycena</taxon>
    </lineage>
</organism>
<feature type="region of interest" description="Disordered" evidence="1">
    <location>
        <begin position="100"/>
        <end position="146"/>
    </location>
</feature>
<keyword evidence="3" id="KW-1185">Reference proteome</keyword>